<protein>
    <submittedName>
        <fullName evidence="1">Uncharacterized protein</fullName>
    </submittedName>
</protein>
<reference evidence="1" key="1">
    <citation type="journal article" date="2015" name="Nature">
        <title>Complex archaea that bridge the gap between prokaryotes and eukaryotes.</title>
        <authorList>
            <person name="Spang A."/>
            <person name="Saw J.H."/>
            <person name="Jorgensen S.L."/>
            <person name="Zaremba-Niedzwiedzka K."/>
            <person name="Martijn J."/>
            <person name="Lind A.E."/>
            <person name="van Eijk R."/>
            <person name="Schleper C."/>
            <person name="Guy L."/>
            <person name="Ettema T.J."/>
        </authorList>
    </citation>
    <scope>NUCLEOTIDE SEQUENCE</scope>
</reference>
<dbReference type="AlphaFoldDB" id="A0A0F9ISL0"/>
<gene>
    <name evidence="1" type="ORF">LCGC14_1542780</name>
</gene>
<evidence type="ECO:0000313" key="1">
    <source>
        <dbReference type="EMBL" id="KKM60344.1"/>
    </source>
</evidence>
<accession>A0A0F9ISL0</accession>
<proteinExistence type="predicted"/>
<comment type="caution">
    <text evidence="1">The sequence shown here is derived from an EMBL/GenBank/DDBJ whole genome shotgun (WGS) entry which is preliminary data.</text>
</comment>
<sequence length="82" mass="8668">MGRCFHSDCVGDGMTESHIKSSADMSSKTLHFHAGIIASCIADGIELDKDAVYHLKATVAICKAALQGEALKGADVYNEAIK</sequence>
<organism evidence="1">
    <name type="scientific">marine sediment metagenome</name>
    <dbReference type="NCBI Taxonomy" id="412755"/>
    <lineage>
        <taxon>unclassified sequences</taxon>
        <taxon>metagenomes</taxon>
        <taxon>ecological metagenomes</taxon>
    </lineage>
</organism>
<dbReference type="EMBL" id="LAZR01011695">
    <property type="protein sequence ID" value="KKM60344.1"/>
    <property type="molecule type" value="Genomic_DNA"/>
</dbReference>
<name>A0A0F9ISL0_9ZZZZ</name>